<dbReference type="Pfam" id="PF13727">
    <property type="entry name" value="CoA_binding_3"/>
    <property type="match status" value="1"/>
</dbReference>
<protein>
    <submittedName>
        <fullName evidence="4">UDP-glucose 4-epimerase</fullName>
        <ecNumber evidence="4">5.1.3.2</ecNumber>
    </submittedName>
</protein>
<dbReference type="InterPro" id="IPR003869">
    <property type="entry name" value="Polysac_CapD-like"/>
</dbReference>
<dbReference type="KEGG" id="aaxa:NCTC10138_00354"/>
<sequence length="622" mass="70378">MKSKRLLSNLVYVMLDAISITLSYLISIFIVNVLGIKFNFVGLPYVLVLVIFLKIVLFYIIGIYHIILEHLNFKGVSRIVVVTVATNILIVIMLLIPGVPKFMPKSMYIFITTFEVLTLIGYRLLYRLSIYLSTSSKKSVATSKKTLILGAGSAGELALKEIEQNKNLNNYVVGFLDDDDNKIGKRISNKRVISSIKDIDKIIEQYEIEEVIMAINNYPKENINKLLNSLNKFEHIQMKRISLVDGISDDENQVLRIVDIKVEDLLDRNEIKLATNDISNFIEGETVLVTGGGGSIGSELCRQIFDFKPKKLIIFDIYENNAYDIQMELERKKFKDHSIKVEIKALIGSVYNMKRLEDVFIEHKPTIVFHAAAYKHVPLMEESPVEAIRTNVIGTNNTATLANKYGIKKMVLVSSDKAVRPTNVMGATKRFAEMIITHHNYIGPTKFSAVRFGNVLGSNGSVIPLFKKQLEDGGPLTVTHKDITRFFMTIPEAVGLILQSAVYADGGEIFILDMGEPVKIYDLANKMIRLAGLRPNVDVNIEIVGLRPGEKLYEELLVDHSADKHLKTNHSRIFIEKQKDVQDKELDLSYITDHFEEFDSCHVKRMLAHVITTYQIDGDKEN</sequence>
<evidence type="ECO:0000259" key="3">
    <source>
        <dbReference type="Pfam" id="PF02719"/>
    </source>
</evidence>
<accession>A0A449BC23</accession>
<dbReference type="EC" id="5.1.3.2" evidence="4"/>
<feature type="transmembrane region" description="Helical" evidence="2">
    <location>
        <begin position="42"/>
        <end position="67"/>
    </location>
</feature>
<dbReference type="PANTHER" id="PTHR43318:SF1">
    <property type="entry name" value="POLYSACCHARIDE BIOSYNTHESIS PROTEIN EPSC-RELATED"/>
    <property type="match status" value="1"/>
</dbReference>
<dbReference type="InterPro" id="IPR036291">
    <property type="entry name" value="NAD(P)-bd_dom_sf"/>
</dbReference>
<evidence type="ECO:0000256" key="1">
    <source>
        <dbReference type="ARBA" id="ARBA00007430"/>
    </source>
</evidence>
<dbReference type="Pfam" id="PF02719">
    <property type="entry name" value="Polysacc_synt_2"/>
    <property type="match status" value="1"/>
</dbReference>
<dbReference type="GO" id="GO:0003978">
    <property type="term" value="F:UDP-glucose 4-epimerase activity"/>
    <property type="evidence" value="ECO:0007669"/>
    <property type="project" value="UniProtKB-EC"/>
</dbReference>
<comment type="similarity">
    <text evidence="1">Belongs to the polysaccharide synthase family.</text>
</comment>
<feature type="transmembrane region" description="Helical" evidence="2">
    <location>
        <begin position="79"/>
        <end position="100"/>
    </location>
</feature>
<keyword evidence="2" id="KW-1133">Transmembrane helix</keyword>
<reference evidence="4 5" key="1">
    <citation type="submission" date="2019-01" db="EMBL/GenBank/DDBJ databases">
        <authorList>
            <consortium name="Pathogen Informatics"/>
        </authorList>
    </citation>
    <scope>NUCLEOTIDE SEQUENCE [LARGE SCALE GENOMIC DNA]</scope>
    <source>
        <strain evidence="4 5">NCTC10138</strain>
    </source>
</reference>
<feature type="domain" description="Polysaccharide biosynthesis protein CapD-like" evidence="3">
    <location>
        <begin position="287"/>
        <end position="576"/>
    </location>
</feature>
<feature type="transmembrane region" description="Helical" evidence="2">
    <location>
        <begin position="12"/>
        <end position="36"/>
    </location>
</feature>
<dbReference type="Gene3D" id="3.40.50.720">
    <property type="entry name" value="NAD(P)-binding Rossmann-like Domain"/>
    <property type="match status" value="2"/>
</dbReference>
<dbReference type="InterPro" id="IPR051203">
    <property type="entry name" value="Polysaccharide_Synthase-Rel"/>
</dbReference>
<proteinExistence type="inferred from homology"/>
<gene>
    <name evidence="4" type="primary">capD_2</name>
    <name evidence="4" type="ORF">NCTC10138_00354</name>
</gene>
<dbReference type="STRING" id="1278311.GCA_000428705_00404"/>
<dbReference type="RefSeq" id="WP_052589684.1">
    <property type="nucleotide sequence ID" value="NZ_LR215048.1"/>
</dbReference>
<dbReference type="Proteomes" id="UP000289841">
    <property type="component" value="Chromosome"/>
</dbReference>
<dbReference type="SUPFAM" id="SSF51735">
    <property type="entry name" value="NAD(P)-binding Rossmann-fold domains"/>
    <property type="match status" value="1"/>
</dbReference>
<evidence type="ECO:0000313" key="4">
    <source>
        <dbReference type="EMBL" id="VEU80001.1"/>
    </source>
</evidence>
<dbReference type="InterPro" id="IPR029063">
    <property type="entry name" value="SAM-dependent_MTases_sf"/>
</dbReference>
<dbReference type="EMBL" id="LR215048">
    <property type="protein sequence ID" value="VEU80001.1"/>
    <property type="molecule type" value="Genomic_DNA"/>
</dbReference>
<name>A0A449BC23_HAPAX</name>
<keyword evidence="2" id="KW-0812">Transmembrane</keyword>
<keyword evidence="5" id="KW-1185">Reference proteome</keyword>
<evidence type="ECO:0000313" key="5">
    <source>
        <dbReference type="Proteomes" id="UP000289841"/>
    </source>
</evidence>
<dbReference type="SUPFAM" id="SSF53335">
    <property type="entry name" value="S-adenosyl-L-methionine-dependent methyltransferases"/>
    <property type="match status" value="1"/>
</dbReference>
<dbReference type="CDD" id="cd05237">
    <property type="entry name" value="UDP_invert_4-6DH_SDR_e"/>
    <property type="match status" value="1"/>
</dbReference>
<dbReference type="AlphaFoldDB" id="A0A449BC23"/>
<organism evidence="4 5">
    <name type="scientific">Haploplasma axanthum</name>
    <name type="common">Acholeplasma axanthum</name>
    <dbReference type="NCBI Taxonomy" id="29552"/>
    <lineage>
        <taxon>Bacteria</taxon>
        <taxon>Bacillati</taxon>
        <taxon>Mycoplasmatota</taxon>
        <taxon>Mollicutes</taxon>
        <taxon>Acholeplasmatales</taxon>
        <taxon>Acholeplasmataceae</taxon>
        <taxon>Haploplasma</taxon>
    </lineage>
</organism>
<dbReference type="OrthoDB" id="9803111at2"/>
<keyword evidence="4" id="KW-0413">Isomerase</keyword>
<keyword evidence="2" id="KW-0472">Membrane</keyword>
<dbReference type="PANTHER" id="PTHR43318">
    <property type="entry name" value="UDP-N-ACETYLGLUCOSAMINE 4,6-DEHYDRATASE"/>
    <property type="match status" value="1"/>
</dbReference>
<evidence type="ECO:0000256" key="2">
    <source>
        <dbReference type="SAM" id="Phobius"/>
    </source>
</evidence>